<evidence type="ECO:0000313" key="4">
    <source>
        <dbReference type="Proteomes" id="UP000186817"/>
    </source>
</evidence>
<dbReference type="GO" id="GO:0005634">
    <property type="term" value="C:nucleus"/>
    <property type="evidence" value="ECO:0007669"/>
    <property type="project" value="TreeGrafter"/>
</dbReference>
<keyword evidence="1" id="KW-0378">Hydrolase</keyword>
<comment type="caution">
    <text evidence="3">The sequence shown here is derived from an EMBL/GenBank/DDBJ whole genome shotgun (WGS) entry which is preliminary data.</text>
</comment>
<dbReference type="PANTHER" id="PTHR48070">
    <property type="entry name" value="ESTERASE OVCA2"/>
    <property type="match status" value="1"/>
</dbReference>
<dbReference type="SUPFAM" id="SSF53474">
    <property type="entry name" value="alpha/beta-Hydrolases"/>
    <property type="match status" value="1"/>
</dbReference>
<evidence type="ECO:0000259" key="2">
    <source>
        <dbReference type="Pfam" id="PF03959"/>
    </source>
</evidence>
<dbReference type="GO" id="GO:0005737">
    <property type="term" value="C:cytoplasm"/>
    <property type="evidence" value="ECO:0007669"/>
    <property type="project" value="TreeGrafter"/>
</dbReference>
<reference evidence="3 4" key="1">
    <citation type="submission" date="2016-02" db="EMBL/GenBank/DDBJ databases">
        <title>Genome analysis of coral dinoflagellate symbionts highlights evolutionary adaptations to a symbiotic lifestyle.</title>
        <authorList>
            <person name="Aranda M."/>
            <person name="Li Y."/>
            <person name="Liew Y.J."/>
            <person name="Baumgarten S."/>
            <person name="Simakov O."/>
            <person name="Wilson M."/>
            <person name="Piel J."/>
            <person name="Ashoor H."/>
            <person name="Bougouffa S."/>
            <person name="Bajic V.B."/>
            <person name="Ryu T."/>
            <person name="Ravasi T."/>
            <person name="Bayer T."/>
            <person name="Micklem G."/>
            <person name="Kim H."/>
            <person name="Bhak J."/>
            <person name="Lajeunesse T.C."/>
            <person name="Voolstra C.R."/>
        </authorList>
    </citation>
    <scope>NUCLEOTIDE SEQUENCE [LARGE SCALE GENOMIC DNA]</scope>
    <source>
        <strain evidence="3 4">CCMP2467</strain>
    </source>
</reference>
<accession>A0A1Q9F1L9</accession>
<dbReference type="InterPro" id="IPR029058">
    <property type="entry name" value="AB_hydrolase_fold"/>
</dbReference>
<dbReference type="InterPro" id="IPR005645">
    <property type="entry name" value="FSH-like_dom"/>
</dbReference>
<gene>
    <name evidence="3" type="ORF">AK812_SmicGene2375</name>
</gene>
<dbReference type="AlphaFoldDB" id="A0A1Q9F1L9"/>
<dbReference type="Gene3D" id="3.40.50.1820">
    <property type="entry name" value="alpha/beta hydrolase"/>
    <property type="match status" value="1"/>
</dbReference>
<dbReference type="InterPro" id="IPR050593">
    <property type="entry name" value="LovG"/>
</dbReference>
<dbReference type="OrthoDB" id="415501at2759"/>
<organism evidence="3 4">
    <name type="scientific">Symbiodinium microadriaticum</name>
    <name type="common">Dinoflagellate</name>
    <name type="synonym">Zooxanthella microadriatica</name>
    <dbReference type="NCBI Taxonomy" id="2951"/>
    <lineage>
        <taxon>Eukaryota</taxon>
        <taxon>Sar</taxon>
        <taxon>Alveolata</taxon>
        <taxon>Dinophyceae</taxon>
        <taxon>Suessiales</taxon>
        <taxon>Symbiodiniaceae</taxon>
        <taxon>Symbiodinium</taxon>
    </lineage>
</organism>
<evidence type="ECO:0000313" key="3">
    <source>
        <dbReference type="EMBL" id="OLQ13596.1"/>
    </source>
</evidence>
<protein>
    <submittedName>
        <fullName evidence="3">UPF0483 protein</fullName>
    </submittedName>
</protein>
<dbReference type="GO" id="GO:0016787">
    <property type="term" value="F:hydrolase activity"/>
    <property type="evidence" value="ECO:0007669"/>
    <property type="project" value="UniProtKB-KW"/>
</dbReference>
<feature type="domain" description="Serine hydrolase" evidence="2">
    <location>
        <begin position="81"/>
        <end position="297"/>
    </location>
</feature>
<sequence>MPPIWEVVGGADKGGILVRQGKELTSEPESSRLSTGALILEKEMHGERMRYFRLSGSGPEVGWVSLKVKDKAMVKRREEKRKPRVLALHGAPSNSNIMKFQTVQLRKLAGEDFEWLFLDGPCAWKPLPGSKVMNLAERTSVEKAIAKDKPFVQWYSHPELPLEELMTGKGQELDFDGVEYENVDEGVRFLDEYVKANAPIDVVVAFSQSGTLVAMLMDILRKAKKPIPWQLTVLFCGAMIDDPRYALEEPLASPALYVHGGDADPWGRHGERELPKMFTELEMLEHEDGHSFPSTPPRASEIYQRVLQRMYLACVDAL</sequence>
<keyword evidence="4" id="KW-1185">Reference proteome</keyword>
<evidence type="ECO:0000256" key="1">
    <source>
        <dbReference type="ARBA" id="ARBA00022801"/>
    </source>
</evidence>
<name>A0A1Q9F1L9_SYMMI</name>
<dbReference type="PANTHER" id="PTHR48070:SF6">
    <property type="entry name" value="ESTERASE OVCA2"/>
    <property type="match status" value="1"/>
</dbReference>
<dbReference type="OMA" id="MTALTMW"/>
<dbReference type="Pfam" id="PF03959">
    <property type="entry name" value="FSH1"/>
    <property type="match status" value="1"/>
</dbReference>
<dbReference type="EMBL" id="LSRX01000026">
    <property type="protein sequence ID" value="OLQ13596.1"/>
    <property type="molecule type" value="Genomic_DNA"/>
</dbReference>
<proteinExistence type="predicted"/>
<dbReference type="Proteomes" id="UP000186817">
    <property type="component" value="Unassembled WGS sequence"/>
</dbReference>